<evidence type="ECO:0000313" key="2">
    <source>
        <dbReference type="Proteomes" id="UP001497482"/>
    </source>
</evidence>
<protein>
    <submittedName>
        <fullName evidence="1">Uncharacterized protein</fullName>
    </submittedName>
</protein>
<reference evidence="1 2" key="1">
    <citation type="submission" date="2024-04" db="EMBL/GenBank/DDBJ databases">
        <authorList>
            <person name="Waldvogel A.-M."/>
            <person name="Schoenle A."/>
        </authorList>
    </citation>
    <scope>NUCLEOTIDE SEQUENCE [LARGE SCALE GENOMIC DNA]</scope>
</reference>
<name>A0AAV2KYE2_KNICA</name>
<proteinExistence type="predicted"/>
<organism evidence="1 2">
    <name type="scientific">Knipowitschia caucasica</name>
    <name type="common">Caucasian dwarf goby</name>
    <name type="synonym">Pomatoschistus caucasicus</name>
    <dbReference type="NCBI Taxonomy" id="637954"/>
    <lineage>
        <taxon>Eukaryota</taxon>
        <taxon>Metazoa</taxon>
        <taxon>Chordata</taxon>
        <taxon>Craniata</taxon>
        <taxon>Vertebrata</taxon>
        <taxon>Euteleostomi</taxon>
        <taxon>Actinopterygii</taxon>
        <taxon>Neopterygii</taxon>
        <taxon>Teleostei</taxon>
        <taxon>Neoteleostei</taxon>
        <taxon>Acanthomorphata</taxon>
        <taxon>Gobiaria</taxon>
        <taxon>Gobiiformes</taxon>
        <taxon>Gobioidei</taxon>
        <taxon>Gobiidae</taxon>
        <taxon>Gobiinae</taxon>
        <taxon>Knipowitschia</taxon>
    </lineage>
</organism>
<keyword evidence="2" id="KW-1185">Reference proteome</keyword>
<dbReference type="AlphaFoldDB" id="A0AAV2KYE2"/>
<dbReference type="EMBL" id="OZ035824">
    <property type="protein sequence ID" value="CAL1593055.1"/>
    <property type="molecule type" value="Genomic_DNA"/>
</dbReference>
<sequence>MDVCVTSYEMLIIEKPIPLNGWQKSLRWDGVASGVGAEPRDAVSRRLRPPGHKPHVSACPVGGCPRSVSGEECGADRASLMRSSLAGSNTIHVLMQDSGRGCVGHLAMGQLRFSGRRMLAPSLTEAQPQRAHLELKPVRYEPSVIQR</sequence>
<gene>
    <name evidence="1" type="ORF">KC01_LOCUS22210</name>
</gene>
<dbReference type="Proteomes" id="UP001497482">
    <property type="component" value="Chromosome 2"/>
</dbReference>
<evidence type="ECO:0000313" key="1">
    <source>
        <dbReference type="EMBL" id="CAL1593055.1"/>
    </source>
</evidence>
<accession>A0AAV2KYE2</accession>